<keyword evidence="3" id="KW-1185">Reference proteome</keyword>
<proteinExistence type="predicted"/>
<sequence length="82" mass="9746">MTDRDYKKYELKKGSKVVYRGITNDLDRRKTEHSQDKKFTSMRQVGRSCTEESAKNWEQKSLKTYRDNHGGKNPKYNKKKNG</sequence>
<protein>
    <submittedName>
        <fullName evidence="2">Uncharacterized protein</fullName>
    </submittedName>
</protein>
<evidence type="ECO:0000256" key="1">
    <source>
        <dbReference type="SAM" id="MobiDB-lite"/>
    </source>
</evidence>
<feature type="region of interest" description="Disordered" evidence="1">
    <location>
        <begin position="27"/>
        <end position="82"/>
    </location>
</feature>
<dbReference type="GeneID" id="89229556"/>
<dbReference type="EMBL" id="CP131060">
    <property type="protein sequence ID" value="WNY24906.1"/>
    <property type="molecule type" value="Genomic_DNA"/>
</dbReference>
<dbReference type="AlphaFoldDB" id="A0AA96ZV08"/>
<evidence type="ECO:0000313" key="3">
    <source>
        <dbReference type="Proteomes" id="UP001303587"/>
    </source>
</evidence>
<name>A0AA96ZV08_9EURY</name>
<dbReference type="Proteomes" id="UP001303587">
    <property type="component" value="Chromosome"/>
</dbReference>
<organism evidence="2 3">
    <name type="scientific">Methanolapillus millepedarum</name>
    <dbReference type="NCBI Taxonomy" id="3028296"/>
    <lineage>
        <taxon>Archaea</taxon>
        <taxon>Methanobacteriati</taxon>
        <taxon>Methanobacteriota</taxon>
        <taxon>Stenosarchaea group</taxon>
        <taxon>Methanomicrobia</taxon>
        <taxon>Methanosarcinales</taxon>
        <taxon>Methanosarcinaceae</taxon>
        <taxon>Methanolapillus</taxon>
    </lineage>
</organism>
<reference evidence="2 3" key="1">
    <citation type="submission" date="2023-07" db="EMBL/GenBank/DDBJ databases">
        <title>Closed genoem sequence of Methanosarcinaceae archaeon Ac7.</title>
        <authorList>
            <person name="Poehlein A."/>
            <person name="Protasov E."/>
            <person name="Platt K."/>
            <person name="Reeh H."/>
            <person name="Daniel R."/>
            <person name="Brune A."/>
        </authorList>
    </citation>
    <scope>NUCLEOTIDE SEQUENCE [LARGE SCALE GENOMIC DNA]</scope>
    <source>
        <strain evidence="2 3">Ac7</strain>
    </source>
</reference>
<accession>A0AA96ZV08</accession>
<gene>
    <name evidence="2" type="ORF">MsAc7_04350</name>
</gene>
<feature type="compositionally biased region" description="Basic and acidic residues" evidence="1">
    <location>
        <begin position="27"/>
        <end position="39"/>
    </location>
</feature>
<evidence type="ECO:0000313" key="2">
    <source>
        <dbReference type="EMBL" id="WNY24906.1"/>
    </source>
</evidence>
<feature type="compositionally biased region" description="Basic and acidic residues" evidence="1">
    <location>
        <begin position="49"/>
        <end position="70"/>
    </location>
</feature>
<dbReference type="RefSeq" id="WP_338102970.1">
    <property type="nucleotide sequence ID" value="NZ_CP131060.1"/>
</dbReference>